<accession>A0A7G8Q1C3</accession>
<keyword evidence="3" id="KW-1185">Reference proteome</keyword>
<dbReference type="RefSeq" id="WP_187056053.1">
    <property type="nucleotide sequence ID" value="NZ_CP060412.1"/>
</dbReference>
<dbReference type="PROSITE" id="PS51257">
    <property type="entry name" value="PROKAR_LIPOPROTEIN"/>
    <property type="match status" value="1"/>
</dbReference>
<dbReference type="AlphaFoldDB" id="A0A7G8Q1C3"/>
<feature type="chain" id="PRO_5028902808" evidence="1">
    <location>
        <begin position="29"/>
        <end position="156"/>
    </location>
</feature>
<evidence type="ECO:0000313" key="2">
    <source>
        <dbReference type="EMBL" id="QNK00581.1"/>
    </source>
</evidence>
<organism evidence="2 3">
    <name type="scientific">Dyella telluris</name>
    <dbReference type="NCBI Taxonomy" id="2763498"/>
    <lineage>
        <taxon>Bacteria</taxon>
        <taxon>Pseudomonadati</taxon>
        <taxon>Pseudomonadota</taxon>
        <taxon>Gammaproteobacteria</taxon>
        <taxon>Lysobacterales</taxon>
        <taxon>Rhodanobacteraceae</taxon>
        <taxon>Dyella</taxon>
    </lineage>
</organism>
<feature type="signal peptide" evidence="1">
    <location>
        <begin position="1"/>
        <end position="28"/>
    </location>
</feature>
<dbReference type="EMBL" id="CP060412">
    <property type="protein sequence ID" value="QNK00581.1"/>
    <property type="molecule type" value="Genomic_DNA"/>
</dbReference>
<dbReference type="KEGG" id="dtl:H8F01_15970"/>
<dbReference type="Pfam" id="PF09619">
    <property type="entry name" value="YscW"/>
    <property type="match status" value="1"/>
</dbReference>
<evidence type="ECO:0000313" key="3">
    <source>
        <dbReference type="Proteomes" id="UP000515873"/>
    </source>
</evidence>
<dbReference type="Proteomes" id="UP000515873">
    <property type="component" value="Chromosome"/>
</dbReference>
<evidence type="ECO:0000256" key="1">
    <source>
        <dbReference type="SAM" id="SignalP"/>
    </source>
</evidence>
<protein>
    <submittedName>
        <fullName evidence="2">YbaY family lipoprotein</fullName>
    </submittedName>
</protein>
<name>A0A7G8Q1C3_9GAMM</name>
<keyword evidence="1" id="KW-0732">Signal</keyword>
<reference evidence="2 3" key="1">
    <citation type="submission" date="2020-08" db="EMBL/GenBank/DDBJ databases">
        <title>Dyella sp. G9 isolated from forest soil.</title>
        <authorList>
            <person name="Fu J."/>
            <person name="Qiu L."/>
        </authorList>
    </citation>
    <scope>NUCLEOTIDE SEQUENCE [LARGE SCALE GENOMIC DNA]</scope>
    <source>
        <strain evidence="2 3">G9</strain>
    </source>
</reference>
<dbReference type="PANTHER" id="PTHR38013">
    <property type="entry name" value="GLYCOPROTEIN/POLYSACCHARIDE METABOLISM"/>
    <property type="match status" value="1"/>
</dbReference>
<keyword evidence="2" id="KW-0449">Lipoprotein</keyword>
<dbReference type="PANTHER" id="PTHR38013:SF1">
    <property type="entry name" value="GLYCOPROTEIN_POLYSACCHARIDE METABOLISM"/>
    <property type="match status" value="1"/>
</dbReference>
<sequence length="156" mass="16657">MSFRLPLLVAGVLALSACSWLPFHHKQAATPESTTTSAPAAPVHQALMKTMIGDVRYDLPNAVPADAVLIVTLADVSRQDVAARTVSEERIQPVGPSPVDFMLSYDPADLRDGVDFAINVRLQQGEKLLAINDTRTSVLGRSSENGPVSITLKAVP</sequence>
<dbReference type="InterPro" id="IPR039366">
    <property type="entry name" value="Pilotin"/>
</dbReference>
<proteinExistence type="predicted"/>
<gene>
    <name evidence="2" type="ORF">H8F01_15970</name>
</gene>
<dbReference type="InterPro" id="IPR053196">
    <property type="entry name" value="Lipoprotein_YbaY-like"/>
</dbReference>